<keyword evidence="3" id="KW-1185">Reference proteome</keyword>
<gene>
    <name evidence="2" type="ORF">GRI42_06005</name>
</gene>
<dbReference type="Proteomes" id="UP000444185">
    <property type="component" value="Unassembled WGS sequence"/>
</dbReference>
<feature type="chain" id="PRO_5032308532" evidence="1">
    <location>
        <begin position="20"/>
        <end position="84"/>
    </location>
</feature>
<proteinExistence type="predicted"/>
<sequence length="84" mass="9306">MKRMLGLAAVAAIASQAAAHPTGIPYETRGECEAAYAEFSKLDRERLSGLGFTPGDAQKTFRDMFLCIYDQQADKWFIVRVGDM</sequence>
<organism evidence="2 3">
    <name type="scientific">Qipengyuania gaetbuli</name>
    <dbReference type="NCBI Taxonomy" id="266952"/>
    <lineage>
        <taxon>Bacteria</taxon>
        <taxon>Pseudomonadati</taxon>
        <taxon>Pseudomonadota</taxon>
        <taxon>Alphaproteobacteria</taxon>
        <taxon>Sphingomonadales</taxon>
        <taxon>Erythrobacteraceae</taxon>
        <taxon>Qipengyuania</taxon>
    </lineage>
</organism>
<name>A0A844Y142_9SPHN</name>
<feature type="signal peptide" evidence="1">
    <location>
        <begin position="1"/>
        <end position="19"/>
    </location>
</feature>
<accession>A0A844Y142</accession>
<dbReference type="RefSeq" id="WP_160607415.1">
    <property type="nucleotide sequence ID" value="NZ_WTYF01000004.1"/>
</dbReference>
<comment type="caution">
    <text evidence="2">The sequence shown here is derived from an EMBL/GenBank/DDBJ whole genome shotgun (WGS) entry which is preliminary data.</text>
</comment>
<reference evidence="2 3" key="1">
    <citation type="submission" date="2019-12" db="EMBL/GenBank/DDBJ databases">
        <title>Genomic-based taxomic classification of the family Erythrobacteraceae.</title>
        <authorList>
            <person name="Xu L."/>
        </authorList>
    </citation>
    <scope>NUCLEOTIDE SEQUENCE [LARGE SCALE GENOMIC DNA]</scope>
    <source>
        <strain evidence="2 3">DSM 16225</strain>
    </source>
</reference>
<protein>
    <submittedName>
        <fullName evidence="2">Uncharacterized protein</fullName>
    </submittedName>
</protein>
<dbReference type="EMBL" id="WTYF01000004">
    <property type="protein sequence ID" value="MXO50858.1"/>
    <property type="molecule type" value="Genomic_DNA"/>
</dbReference>
<evidence type="ECO:0000313" key="3">
    <source>
        <dbReference type="Proteomes" id="UP000444185"/>
    </source>
</evidence>
<evidence type="ECO:0000256" key="1">
    <source>
        <dbReference type="SAM" id="SignalP"/>
    </source>
</evidence>
<keyword evidence="1" id="KW-0732">Signal</keyword>
<evidence type="ECO:0000313" key="2">
    <source>
        <dbReference type="EMBL" id="MXO50858.1"/>
    </source>
</evidence>
<dbReference type="AlphaFoldDB" id="A0A844Y142"/>